<dbReference type="PANTHER" id="PTHR33204">
    <property type="entry name" value="TRANSCRIPTIONAL REGULATOR, MARR FAMILY"/>
    <property type="match status" value="1"/>
</dbReference>
<comment type="caution">
    <text evidence="5">The sequence shown here is derived from an EMBL/GenBank/DDBJ whole genome shotgun (WGS) entry which is preliminary data.</text>
</comment>
<dbReference type="PROSITE" id="PS51118">
    <property type="entry name" value="HTH_HXLR"/>
    <property type="match status" value="1"/>
</dbReference>
<accession>A0ABP4RKD3</accession>
<proteinExistence type="predicted"/>
<protein>
    <recommendedName>
        <fullName evidence="4">HTH hxlR-type domain-containing protein</fullName>
    </recommendedName>
</protein>
<organism evidence="5 6">
    <name type="scientific">Nonomuraea maheshkhaliensis</name>
    <dbReference type="NCBI Taxonomy" id="419590"/>
    <lineage>
        <taxon>Bacteria</taxon>
        <taxon>Bacillati</taxon>
        <taxon>Actinomycetota</taxon>
        <taxon>Actinomycetes</taxon>
        <taxon>Streptosporangiales</taxon>
        <taxon>Streptosporangiaceae</taxon>
        <taxon>Nonomuraea</taxon>
    </lineage>
</organism>
<dbReference type="PANTHER" id="PTHR33204:SF39">
    <property type="entry name" value="TRANSCRIPTIONAL REGULATORY PROTEIN"/>
    <property type="match status" value="1"/>
</dbReference>
<dbReference type="EMBL" id="BAAAMU010000048">
    <property type="protein sequence ID" value="GAA1653099.1"/>
    <property type="molecule type" value="Genomic_DNA"/>
</dbReference>
<dbReference type="Pfam" id="PF01638">
    <property type="entry name" value="HxlR"/>
    <property type="match status" value="1"/>
</dbReference>
<dbReference type="Gene3D" id="1.10.10.10">
    <property type="entry name" value="Winged helix-like DNA-binding domain superfamily/Winged helix DNA-binding domain"/>
    <property type="match status" value="1"/>
</dbReference>
<keyword evidence="2" id="KW-0238">DNA-binding</keyword>
<evidence type="ECO:0000313" key="5">
    <source>
        <dbReference type="EMBL" id="GAA1653099.1"/>
    </source>
</evidence>
<keyword evidence="1" id="KW-0805">Transcription regulation</keyword>
<evidence type="ECO:0000313" key="6">
    <source>
        <dbReference type="Proteomes" id="UP001500064"/>
    </source>
</evidence>
<keyword evidence="3" id="KW-0804">Transcription</keyword>
<name>A0ABP4RKD3_9ACTN</name>
<dbReference type="SUPFAM" id="SSF46785">
    <property type="entry name" value="Winged helix' DNA-binding domain"/>
    <property type="match status" value="1"/>
</dbReference>
<dbReference type="InterPro" id="IPR036388">
    <property type="entry name" value="WH-like_DNA-bd_sf"/>
</dbReference>
<evidence type="ECO:0000259" key="4">
    <source>
        <dbReference type="PROSITE" id="PS51118"/>
    </source>
</evidence>
<evidence type="ECO:0000256" key="2">
    <source>
        <dbReference type="ARBA" id="ARBA00023125"/>
    </source>
</evidence>
<evidence type="ECO:0000256" key="1">
    <source>
        <dbReference type="ARBA" id="ARBA00023015"/>
    </source>
</evidence>
<dbReference type="RefSeq" id="WP_346109669.1">
    <property type="nucleotide sequence ID" value="NZ_BAAAMU010000048.1"/>
</dbReference>
<keyword evidence="6" id="KW-1185">Reference proteome</keyword>
<dbReference type="Proteomes" id="UP001500064">
    <property type="component" value="Unassembled WGS sequence"/>
</dbReference>
<dbReference type="InterPro" id="IPR036390">
    <property type="entry name" value="WH_DNA-bd_sf"/>
</dbReference>
<evidence type="ECO:0000256" key="3">
    <source>
        <dbReference type="ARBA" id="ARBA00023163"/>
    </source>
</evidence>
<dbReference type="InterPro" id="IPR002577">
    <property type="entry name" value="HTH_HxlR"/>
</dbReference>
<feature type="domain" description="HTH hxlR-type" evidence="4">
    <location>
        <begin position="22"/>
        <end position="122"/>
    </location>
</feature>
<sequence length="144" mass="16196">MSHQSEADRVLRSRGRACLDHDPDVLRSVLDRVADRWSLILIGLLDDKPMRFTELLRTAPGISRRMLSLTLRSLERDGLVRRVAYPEIPPRVEYEVTPFGRSLSDPVLALAQWTAENQSTIRANRHAFDQATGAGDTEDAEDTG</sequence>
<reference evidence="6" key="1">
    <citation type="journal article" date="2019" name="Int. J. Syst. Evol. Microbiol.">
        <title>The Global Catalogue of Microorganisms (GCM) 10K type strain sequencing project: providing services to taxonomists for standard genome sequencing and annotation.</title>
        <authorList>
            <consortium name="The Broad Institute Genomics Platform"/>
            <consortium name="The Broad Institute Genome Sequencing Center for Infectious Disease"/>
            <person name="Wu L."/>
            <person name="Ma J."/>
        </authorList>
    </citation>
    <scope>NUCLEOTIDE SEQUENCE [LARGE SCALE GENOMIC DNA]</scope>
    <source>
        <strain evidence="6">JCM 13929</strain>
    </source>
</reference>
<gene>
    <name evidence="5" type="ORF">GCM10009733_057940</name>
</gene>